<sequence length="47" mass="4634">SYRAGRLYAAALAARGGSLPAHLAHLGAASAAGPARQEASAVLARFS</sequence>
<name>A0A5C8Z402_9ACTN</name>
<accession>A0A5C8Z402</accession>
<feature type="chain" id="PRO_5044619442" evidence="1">
    <location>
        <begin position="24"/>
        <end position="47"/>
    </location>
</feature>
<evidence type="ECO:0000313" key="2">
    <source>
        <dbReference type="EMBL" id="TXR52822.1"/>
    </source>
</evidence>
<feature type="signal peptide" evidence="1">
    <location>
        <begin position="1"/>
        <end position="23"/>
    </location>
</feature>
<reference evidence="2 4" key="1">
    <citation type="submission" date="2019-07" db="EMBL/GenBank/DDBJ databases">
        <title>Quadrisphaera sp. strain DD2A genome sequencing and assembly.</title>
        <authorList>
            <person name="Kim I."/>
        </authorList>
    </citation>
    <scope>NUCLEOTIDE SEQUENCE [LARGE SCALE GENOMIC DNA]</scope>
    <source>
        <strain evidence="2 4">DD2A</strain>
    </source>
</reference>
<gene>
    <name evidence="3" type="ORF">FMM08_15010</name>
    <name evidence="2" type="ORF">FMM08_17030</name>
</gene>
<keyword evidence="4" id="KW-1185">Reference proteome</keyword>
<dbReference type="EMBL" id="VKAC01000011">
    <property type="protein sequence ID" value="TXR52822.1"/>
    <property type="molecule type" value="Genomic_DNA"/>
</dbReference>
<evidence type="ECO:0000256" key="1">
    <source>
        <dbReference type="SAM" id="SignalP"/>
    </source>
</evidence>
<feature type="non-terminal residue" evidence="2">
    <location>
        <position position="1"/>
    </location>
</feature>
<dbReference type="EMBL" id="VKAC01000008">
    <property type="protein sequence ID" value="TXR55591.1"/>
    <property type="molecule type" value="Genomic_DNA"/>
</dbReference>
<proteinExistence type="predicted"/>
<organism evidence="2 4">
    <name type="scientific">Quadrisphaera setariae</name>
    <dbReference type="NCBI Taxonomy" id="2593304"/>
    <lineage>
        <taxon>Bacteria</taxon>
        <taxon>Bacillati</taxon>
        <taxon>Actinomycetota</taxon>
        <taxon>Actinomycetes</taxon>
        <taxon>Kineosporiales</taxon>
        <taxon>Kineosporiaceae</taxon>
        <taxon>Quadrisphaera</taxon>
    </lineage>
</organism>
<evidence type="ECO:0000313" key="3">
    <source>
        <dbReference type="EMBL" id="TXR55591.1"/>
    </source>
</evidence>
<dbReference type="Proteomes" id="UP000321234">
    <property type="component" value="Unassembled WGS sequence"/>
</dbReference>
<evidence type="ECO:0000313" key="4">
    <source>
        <dbReference type="Proteomes" id="UP000321234"/>
    </source>
</evidence>
<comment type="caution">
    <text evidence="2">The sequence shown here is derived from an EMBL/GenBank/DDBJ whole genome shotgun (WGS) entry which is preliminary data.</text>
</comment>
<protein>
    <submittedName>
        <fullName evidence="2">Lipoyl synthase</fullName>
    </submittedName>
</protein>
<dbReference type="AlphaFoldDB" id="A0A5C8Z402"/>
<keyword evidence="1" id="KW-0732">Signal</keyword>